<reference evidence="6" key="1">
    <citation type="submission" date="2021-04" db="EMBL/GenBank/DDBJ databases">
        <authorList>
            <person name="Cornetti L."/>
        </authorList>
    </citation>
    <scope>NUCLEOTIDE SEQUENCE</scope>
</reference>
<gene>
    <name evidence="6" type="primary">EOG090X0COM</name>
</gene>
<dbReference type="GO" id="GO:0032543">
    <property type="term" value="P:mitochondrial translation"/>
    <property type="evidence" value="ECO:0007669"/>
    <property type="project" value="TreeGrafter"/>
</dbReference>
<dbReference type="Gene3D" id="2.30.30.30">
    <property type="match status" value="1"/>
</dbReference>
<dbReference type="SUPFAM" id="SSF50249">
    <property type="entry name" value="Nucleic acid-binding proteins"/>
    <property type="match status" value="1"/>
</dbReference>
<dbReference type="EMBL" id="OC989132">
    <property type="protein sequence ID" value="CAG4645787.1"/>
    <property type="molecule type" value="Genomic_DNA"/>
</dbReference>
<dbReference type="InterPro" id="IPR014722">
    <property type="entry name" value="Rib_uL2_dom2"/>
</dbReference>
<dbReference type="InterPro" id="IPR022669">
    <property type="entry name" value="Ribosomal_uL2_C"/>
</dbReference>
<comment type="similarity">
    <text evidence="1">Belongs to the universal ribosomal protein uL2 family.</text>
</comment>
<keyword evidence="2" id="KW-0689">Ribosomal protein</keyword>
<dbReference type="InterPro" id="IPR012340">
    <property type="entry name" value="NA-bd_OB-fold"/>
</dbReference>
<dbReference type="InterPro" id="IPR022666">
    <property type="entry name" value="Ribosomal_uL2_RNA-bd_dom"/>
</dbReference>
<dbReference type="InterPro" id="IPR002171">
    <property type="entry name" value="Ribosomal_uL2"/>
</dbReference>
<dbReference type="InterPro" id="IPR008991">
    <property type="entry name" value="Translation_prot_SH3-like_sf"/>
</dbReference>
<evidence type="ECO:0000256" key="3">
    <source>
        <dbReference type="ARBA" id="ARBA00023274"/>
    </source>
</evidence>
<dbReference type="GO" id="GO:0005762">
    <property type="term" value="C:mitochondrial large ribosomal subunit"/>
    <property type="evidence" value="ECO:0007669"/>
    <property type="project" value="TreeGrafter"/>
</dbReference>
<sequence length="298" mass="33216">MKRLTVSSATKLILPTTAVQTMGFKEYVEVPKPGQGIQYKWRFNLPENYTLKHLPIQKLGGRDPVTGRVVVGTRGGGHKKKLRWIDFKRNAPKDGPPLVEKVFDILYDPCRTAKIALIASGDSARFIIATGTMKPGDLITTYSEIPRIPVRPKVDDAHPIGALPIGTEVCCVEKFPGKGAYFAISAGTSMVILKKSENFITLQLPSKHEIAVHEECMATVGRVSNELHNTIHIGSPNRLRWLGFRPRSGLWQRKDGRFGRKIRRPPPVKVYDKPTVDNTFVMTFNVKDRVKGTQGPVP</sequence>
<dbReference type="SUPFAM" id="SSF50104">
    <property type="entry name" value="Translation proteins SH3-like domain"/>
    <property type="match status" value="1"/>
</dbReference>
<evidence type="ECO:0000259" key="4">
    <source>
        <dbReference type="SMART" id="SM01382"/>
    </source>
</evidence>
<evidence type="ECO:0000313" key="6">
    <source>
        <dbReference type="EMBL" id="CAG4645787.1"/>
    </source>
</evidence>
<dbReference type="Pfam" id="PF03947">
    <property type="entry name" value="Ribosomal_L2_C"/>
    <property type="match status" value="1"/>
</dbReference>
<protein>
    <submittedName>
        <fullName evidence="6">EOG090X0COM</fullName>
    </submittedName>
</protein>
<dbReference type="GO" id="GO:0003723">
    <property type="term" value="F:RNA binding"/>
    <property type="evidence" value="ECO:0007669"/>
    <property type="project" value="TreeGrafter"/>
</dbReference>
<dbReference type="SMART" id="SM01382">
    <property type="entry name" value="Ribosomal_L2_C"/>
    <property type="match status" value="1"/>
</dbReference>
<dbReference type="Pfam" id="PF00181">
    <property type="entry name" value="Ribosomal_L2_N"/>
    <property type="match status" value="1"/>
</dbReference>
<accession>A0A9N6ZHC9</accession>
<proteinExistence type="inferred from homology"/>
<dbReference type="Gene3D" id="2.40.50.140">
    <property type="entry name" value="Nucleic acid-binding proteins"/>
    <property type="match status" value="1"/>
</dbReference>
<feature type="domain" description="Large ribosomal subunit protein uL2 RNA-binding" evidence="5">
    <location>
        <begin position="61"/>
        <end position="141"/>
    </location>
</feature>
<name>A0A9N6ZHC9_9CRUS</name>
<dbReference type="PANTHER" id="PTHR13691:SF73">
    <property type="entry name" value="LARGE RIBOSOMAL SUBUNIT PROTEIN UL2M"/>
    <property type="match status" value="1"/>
</dbReference>
<keyword evidence="3" id="KW-0687">Ribonucleoprotein</keyword>
<evidence type="ECO:0000256" key="2">
    <source>
        <dbReference type="ARBA" id="ARBA00022980"/>
    </source>
</evidence>
<evidence type="ECO:0000259" key="5">
    <source>
        <dbReference type="SMART" id="SM01383"/>
    </source>
</evidence>
<evidence type="ECO:0000256" key="1">
    <source>
        <dbReference type="ARBA" id="ARBA00005636"/>
    </source>
</evidence>
<feature type="domain" description="Large ribosomal subunit protein uL2 C-terminal" evidence="4">
    <location>
        <begin position="152"/>
        <end position="274"/>
    </location>
</feature>
<dbReference type="AlphaFoldDB" id="A0A9N6ZHC9"/>
<dbReference type="SMART" id="SM01383">
    <property type="entry name" value="Ribosomal_L2"/>
    <property type="match status" value="1"/>
</dbReference>
<organism evidence="6">
    <name type="scientific">Lynceus sp. MCZ IZ 141354</name>
    <dbReference type="NCBI Taxonomy" id="1930659"/>
    <lineage>
        <taxon>Eukaryota</taxon>
        <taxon>Metazoa</taxon>
        <taxon>Ecdysozoa</taxon>
        <taxon>Arthropoda</taxon>
        <taxon>Crustacea</taxon>
        <taxon>Branchiopoda</taxon>
        <taxon>Diplostraca</taxon>
        <taxon>Laevicaudata</taxon>
        <taxon>Lynceidae</taxon>
        <taxon>Lynceus</taxon>
    </lineage>
</organism>
<dbReference type="PANTHER" id="PTHR13691">
    <property type="entry name" value="RIBOSOMAL PROTEIN L2"/>
    <property type="match status" value="1"/>
</dbReference>
<dbReference type="GO" id="GO:0003735">
    <property type="term" value="F:structural constituent of ribosome"/>
    <property type="evidence" value="ECO:0007669"/>
    <property type="project" value="InterPro"/>
</dbReference>